<feature type="domain" description="Myb/SANT-like" evidence="2">
    <location>
        <begin position="181"/>
        <end position="274"/>
    </location>
</feature>
<feature type="region of interest" description="Disordered" evidence="1">
    <location>
        <begin position="345"/>
        <end position="379"/>
    </location>
</feature>
<evidence type="ECO:0000256" key="1">
    <source>
        <dbReference type="SAM" id="MobiDB-lite"/>
    </source>
</evidence>
<dbReference type="PANTHER" id="PTHR46929">
    <property type="entry name" value="EXPRESSED PROTEIN"/>
    <property type="match status" value="1"/>
</dbReference>
<dbReference type="Proteomes" id="UP000188268">
    <property type="component" value="Unassembled WGS sequence"/>
</dbReference>
<sequence length="460" mass="53949">MHLGEEMDDDDSLSDTDNVRANWTPPQDQYFVELLMEQVQKRNKTVHGFKQQAWVDMITQFNSKFGFKYDIDVLKNRFKRMRKQYNEMKILLDQRGFLWDEELQMVKADDKSWDQYLKAHPDMQSYRTKVVPFYSELCVICGHTVADGRYSLSCFDVDFDNEEKRADDKTASTGDRSKIDWTLTMDQYFLELMLEHVNKGNKVGRTFKKTAWVRMITLFNAKFGFQHSRAVLKNRYKILRSQYASIKALLTLKGFCWDETQKMVIADDRVWNKYIKEHPEFRRYKNKSMPCYDDMCIICCNESVSVRKRTLQCNMSSKNGTSGKDIGGRSMATINVKVAEKVRIGPPPGFSSKVQEQQNKHQSQRPRTSHQPKRARTEEDGMANALRQMAFVVTSIKKKKENDNASTERVIEELQAIPGIDDDLLLDACDFLEDDRRARMFLALDVSLRKKWLMRKLRPQ</sequence>
<feature type="compositionally biased region" description="Polar residues" evidence="1">
    <location>
        <begin position="352"/>
        <end position="361"/>
    </location>
</feature>
<keyword evidence="4" id="KW-1185">Reference proteome</keyword>
<gene>
    <name evidence="3" type="ORF">CCACVL1_19621</name>
</gene>
<name>A0A1R3HFU6_COCAP</name>
<feature type="domain" description="Myb/SANT-like" evidence="2">
    <location>
        <begin position="22"/>
        <end position="116"/>
    </location>
</feature>
<comment type="caution">
    <text evidence="3">The sequence shown here is derived from an EMBL/GenBank/DDBJ whole genome shotgun (WGS) entry which is preliminary data.</text>
</comment>
<dbReference type="Pfam" id="PF12776">
    <property type="entry name" value="Myb_DNA-bind_3"/>
    <property type="match status" value="2"/>
</dbReference>
<dbReference type="InterPro" id="IPR024752">
    <property type="entry name" value="Myb/SANT-like_dom"/>
</dbReference>
<protein>
    <recommendedName>
        <fullName evidence="2">Myb/SANT-like domain-containing protein</fullName>
    </recommendedName>
</protein>
<dbReference type="AlphaFoldDB" id="A0A1R3HFU6"/>
<dbReference type="EMBL" id="AWWV01012077">
    <property type="protein sequence ID" value="OMO69181.1"/>
    <property type="molecule type" value="Genomic_DNA"/>
</dbReference>
<evidence type="ECO:0000313" key="4">
    <source>
        <dbReference type="Proteomes" id="UP000188268"/>
    </source>
</evidence>
<evidence type="ECO:0000313" key="3">
    <source>
        <dbReference type="EMBL" id="OMO69181.1"/>
    </source>
</evidence>
<reference evidence="3 4" key="1">
    <citation type="submission" date="2013-09" db="EMBL/GenBank/DDBJ databases">
        <title>Corchorus capsularis genome sequencing.</title>
        <authorList>
            <person name="Alam M."/>
            <person name="Haque M.S."/>
            <person name="Islam M.S."/>
            <person name="Emdad E.M."/>
            <person name="Islam M.M."/>
            <person name="Ahmed B."/>
            <person name="Halim A."/>
            <person name="Hossen Q.M.M."/>
            <person name="Hossain M.Z."/>
            <person name="Ahmed R."/>
            <person name="Khan M.M."/>
            <person name="Islam R."/>
            <person name="Rashid M.M."/>
            <person name="Khan S.A."/>
            <person name="Rahman M.S."/>
            <person name="Alam M."/>
        </authorList>
    </citation>
    <scope>NUCLEOTIDE SEQUENCE [LARGE SCALE GENOMIC DNA]</scope>
    <source>
        <strain evidence="4">cv. CVL-1</strain>
        <tissue evidence="3">Whole seedling</tissue>
    </source>
</reference>
<feature type="region of interest" description="Disordered" evidence="1">
    <location>
        <begin position="1"/>
        <end position="22"/>
    </location>
</feature>
<feature type="compositionally biased region" description="Basic residues" evidence="1">
    <location>
        <begin position="362"/>
        <end position="374"/>
    </location>
</feature>
<proteinExistence type="predicted"/>
<dbReference type="Gramene" id="OMO69181">
    <property type="protein sequence ID" value="OMO69181"/>
    <property type="gene ID" value="CCACVL1_19621"/>
</dbReference>
<organism evidence="3 4">
    <name type="scientific">Corchorus capsularis</name>
    <name type="common">Jute</name>
    <dbReference type="NCBI Taxonomy" id="210143"/>
    <lineage>
        <taxon>Eukaryota</taxon>
        <taxon>Viridiplantae</taxon>
        <taxon>Streptophyta</taxon>
        <taxon>Embryophyta</taxon>
        <taxon>Tracheophyta</taxon>
        <taxon>Spermatophyta</taxon>
        <taxon>Magnoliopsida</taxon>
        <taxon>eudicotyledons</taxon>
        <taxon>Gunneridae</taxon>
        <taxon>Pentapetalae</taxon>
        <taxon>rosids</taxon>
        <taxon>malvids</taxon>
        <taxon>Malvales</taxon>
        <taxon>Malvaceae</taxon>
        <taxon>Grewioideae</taxon>
        <taxon>Apeibeae</taxon>
        <taxon>Corchorus</taxon>
    </lineage>
</organism>
<accession>A0A1R3HFU6</accession>
<dbReference type="OMA" id="ELCVICG"/>
<dbReference type="OrthoDB" id="1848055at2759"/>
<feature type="compositionally biased region" description="Acidic residues" evidence="1">
    <location>
        <begin position="1"/>
        <end position="14"/>
    </location>
</feature>
<evidence type="ECO:0000259" key="2">
    <source>
        <dbReference type="Pfam" id="PF12776"/>
    </source>
</evidence>
<dbReference type="PANTHER" id="PTHR46929:SF33">
    <property type="entry name" value="L10-INTERACTING MYB DOMAIN-CONTAINING PROTEIN-LIKE ISOFORM X1"/>
    <property type="match status" value="1"/>
</dbReference>